<protein>
    <recommendedName>
        <fullName evidence="3">GNAT family N-acetyltransferase</fullName>
    </recommendedName>
</protein>
<dbReference type="EMBL" id="BAAAPB010000008">
    <property type="protein sequence ID" value="GAA1977735.1"/>
    <property type="molecule type" value="Genomic_DNA"/>
</dbReference>
<dbReference type="RefSeq" id="WP_344048656.1">
    <property type="nucleotide sequence ID" value="NZ_BAAAPB010000008.1"/>
</dbReference>
<evidence type="ECO:0000313" key="1">
    <source>
        <dbReference type="EMBL" id="GAA1977735.1"/>
    </source>
</evidence>
<dbReference type="Proteomes" id="UP001500571">
    <property type="component" value="Unassembled WGS sequence"/>
</dbReference>
<gene>
    <name evidence="1" type="ORF">GCM10009798_43700</name>
</gene>
<comment type="caution">
    <text evidence="1">The sequence shown here is derived from an EMBL/GenBank/DDBJ whole genome shotgun (WGS) entry which is preliminary data.</text>
</comment>
<keyword evidence="2" id="KW-1185">Reference proteome</keyword>
<proteinExistence type="predicted"/>
<evidence type="ECO:0000313" key="2">
    <source>
        <dbReference type="Proteomes" id="UP001500571"/>
    </source>
</evidence>
<sequence length="85" mass="9671">MSLPDLPPTFRQPPAADRPWWWRLLDALGAETDVSEEYADQRFASQGDAESWVGEVWRELADEGVDAVVLLEHDREVYGPMSLRA</sequence>
<accession>A0ABN2RZG4</accession>
<name>A0ABN2RZG4_9ACTN</name>
<organism evidence="1 2">
    <name type="scientific">Nocardioides panacihumi</name>
    <dbReference type="NCBI Taxonomy" id="400774"/>
    <lineage>
        <taxon>Bacteria</taxon>
        <taxon>Bacillati</taxon>
        <taxon>Actinomycetota</taxon>
        <taxon>Actinomycetes</taxon>
        <taxon>Propionibacteriales</taxon>
        <taxon>Nocardioidaceae</taxon>
        <taxon>Nocardioides</taxon>
    </lineage>
</organism>
<reference evidence="1 2" key="1">
    <citation type="journal article" date="2019" name="Int. J. Syst. Evol. Microbiol.">
        <title>The Global Catalogue of Microorganisms (GCM) 10K type strain sequencing project: providing services to taxonomists for standard genome sequencing and annotation.</title>
        <authorList>
            <consortium name="The Broad Institute Genomics Platform"/>
            <consortium name="The Broad Institute Genome Sequencing Center for Infectious Disease"/>
            <person name="Wu L."/>
            <person name="Ma J."/>
        </authorList>
    </citation>
    <scope>NUCLEOTIDE SEQUENCE [LARGE SCALE GENOMIC DNA]</scope>
    <source>
        <strain evidence="1 2">JCM 15309</strain>
    </source>
</reference>
<evidence type="ECO:0008006" key="3">
    <source>
        <dbReference type="Google" id="ProtNLM"/>
    </source>
</evidence>